<accession>A0A023ER97</accession>
<dbReference type="PANTHER" id="PTHR39956">
    <property type="entry name" value="GH09530P-RELATED"/>
    <property type="match status" value="1"/>
</dbReference>
<dbReference type="PANTHER" id="PTHR39956:SF1">
    <property type="entry name" value="GH09530P-RELATED"/>
    <property type="match status" value="1"/>
</dbReference>
<organism evidence="2">
    <name type="scientific">Aedes albopictus</name>
    <name type="common">Asian tiger mosquito</name>
    <name type="synonym">Stegomyia albopicta</name>
    <dbReference type="NCBI Taxonomy" id="7160"/>
    <lineage>
        <taxon>Eukaryota</taxon>
        <taxon>Metazoa</taxon>
        <taxon>Ecdysozoa</taxon>
        <taxon>Arthropoda</taxon>
        <taxon>Hexapoda</taxon>
        <taxon>Insecta</taxon>
        <taxon>Pterygota</taxon>
        <taxon>Neoptera</taxon>
        <taxon>Endopterygota</taxon>
        <taxon>Diptera</taxon>
        <taxon>Nematocera</taxon>
        <taxon>Culicoidea</taxon>
        <taxon>Culicidae</taxon>
        <taxon>Culicinae</taxon>
        <taxon>Aedini</taxon>
        <taxon>Aedes</taxon>
        <taxon>Stegomyia</taxon>
    </lineage>
</organism>
<dbReference type="VEuPathDB" id="VectorBase:AALC636_017525"/>
<feature type="compositionally biased region" description="Gly residues" evidence="1">
    <location>
        <begin position="165"/>
        <end position="177"/>
    </location>
</feature>
<dbReference type="VEuPathDB" id="VectorBase:AALFPA_075631"/>
<dbReference type="EMBL" id="GAPW01002419">
    <property type="protein sequence ID" value="JAC11179.1"/>
    <property type="molecule type" value="mRNA"/>
</dbReference>
<evidence type="ECO:0000313" key="2">
    <source>
        <dbReference type="EMBL" id="JAC11179.1"/>
    </source>
</evidence>
<feature type="compositionally biased region" description="Polar residues" evidence="1">
    <location>
        <begin position="291"/>
        <end position="321"/>
    </location>
</feature>
<dbReference type="AlphaFoldDB" id="A0A023ER97"/>
<name>A0A023ER97_AEDAL</name>
<feature type="region of interest" description="Disordered" evidence="1">
    <location>
        <begin position="264"/>
        <end position="340"/>
    </location>
</feature>
<proteinExistence type="evidence at transcript level"/>
<sequence length="340" mass="35098">MELSRIKIFFGGLVLQLLFTIAVPLPYNKYGRQCSDIGCLSSQVCVMAYDSCSLNQREGNECGRYPTCKKKTDAGLAAGPSDSAQDLYSNNPTPPKASAPSSSGGDDDVLTSLGLNPDRPASRPNQNPYSNPYPALPVNPPQPAAPAAPYHPPAPAPASPSGGNNYYGGGGGGGTSGGNRRPGQFDGSGGNIVVPTQKPAAPSGGFFSGIFGGIQNAVSNAVKQQVGTYINQRLGIGPATGGAGGLFDANRFIDTKNFGSLFSEKKPSGSSSAQPTGSSNSAVGPYPVTVDQRTSVYSANAQPSNRGSSSEQYRRQGSSESQYRRQGAASTPAPYGWKLD</sequence>
<dbReference type="VEuPathDB" id="VectorBase:AALF011191"/>
<feature type="region of interest" description="Disordered" evidence="1">
    <location>
        <begin position="73"/>
        <end position="197"/>
    </location>
</feature>
<protein>
    <submittedName>
        <fullName evidence="2">Uncharacterized protein</fullName>
    </submittedName>
</protein>
<evidence type="ECO:0000256" key="1">
    <source>
        <dbReference type="SAM" id="MobiDB-lite"/>
    </source>
</evidence>
<reference evidence="2" key="1">
    <citation type="journal article" date="2014" name="PLoS Negl. Trop. Dis.">
        <title>Identification and characterization of seminal fluid proteins in the Asian tiger mosquito, Aedes albopictus.</title>
        <authorList>
            <person name="Boes K.E."/>
            <person name="Ribeiro J.M."/>
            <person name="Wong A."/>
            <person name="Harrington L.C."/>
            <person name="Wolfner M.F."/>
            <person name="Sirot L.K."/>
        </authorList>
    </citation>
    <scope>NUCLEOTIDE SEQUENCE</scope>
    <source>
        <tissue evidence="2">Reproductive organs</tissue>
    </source>
</reference>
<feature type="compositionally biased region" description="Pro residues" evidence="1">
    <location>
        <begin position="134"/>
        <end position="158"/>
    </location>
</feature>
<feature type="compositionally biased region" description="Low complexity" evidence="1">
    <location>
        <begin position="268"/>
        <end position="282"/>
    </location>
</feature>